<evidence type="ECO:0000313" key="2">
    <source>
        <dbReference type="EMBL" id="SUC38116.1"/>
    </source>
</evidence>
<name>A0A379GB35_9BACT</name>
<dbReference type="EMBL" id="UGTP01000005">
    <property type="protein sequence ID" value="SUC38116.1"/>
    <property type="molecule type" value="Genomic_DNA"/>
</dbReference>
<evidence type="ECO:0000313" key="3">
    <source>
        <dbReference type="Proteomes" id="UP000254235"/>
    </source>
</evidence>
<accession>A0A379GB35</accession>
<dbReference type="Proteomes" id="UP000254235">
    <property type="component" value="Unassembled WGS sequence"/>
</dbReference>
<sequence>MEQKERESENIELRSEKVRNVIGKVPTRLVSLGTVVITIIVLALVVAFYKIPYPISIDANGEVINQRIVQVFVPYKYLYLFDEPRTAHVSFEGNDNASYNCDIISHNAKLIHREDGNYFMAIATVSTQGQNTPMLQQYMKAYGRIIVSNKTLWQQVFG</sequence>
<proteinExistence type="predicted"/>
<organism evidence="2 3">
    <name type="scientific">Prevotella pallens</name>
    <dbReference type="NCBI Taxonomy" id="60133"/>
    <lineage>
        <taxon>Bacteria</taxon>
        <taxon>Pseudomonadati</taxon>
        <taxon>Bacteroidota</taxon>
        <taxon>Bacteroidia</taxon>
        <taxon>Bacteroidales</taxon>
        <taxon>Prevotellaceae</taxon>
        <taxon>Prevotella</taxon>
    </lineage>
</organism>
<keyword evidence="1" id="KW-0472">Membrane</keyword>
<protein>
    <recommendedName>
        <fullName evidence="4">HlyD family secretion protein</fullName>
    </recommendedName>
</protein>
<evidence type="ECO:0008006" key="4">
    <source>
        <dbReference type="Google" id="ProtNLM"/>
    </source>
</evidence>
<dbReference type="AlphaFoldDB" id="A0A379GB35"/>
<evidence type="ECO:0000256" key="1">
    <source>
        <dbReference type="SAM" id="Phobius"/>
    </source>
</evidence>
<reference evidence="2 3" key="1">
    <citation type="submission" date="2018-06" db="EMBL/GenBank/DDBJ databases">
        <authorList>
            <consortium name="Pathogen Informatics"/>
            <person name="Doyle S."/>
        </authorList>
    </citation>
    <scope>NUCLEOTIDE SEQUENCE [LARGE SCALE GENOMIC DNA]</scope>
    <source>
        <strain evidence="2 3">NCTC13043</strain>
    </source>
</reference>
<gene>
    <name evidence="2" type="ORF">NCTC13043_02616</name>
</gene>
<feature type="transmembrane region" description="Helical" evidence="1">
    <location>
        <begin position="29"/>
        <end position="49"/>
    </location>
</feature>
<keyword evidence="1" id="KW-0812">Transmembrane</keyword>
<keyword evidence="1" id="KW-1133">Transmembrane helix</keyword>